<organism evidence="2 3">
    <name type="scientific">Psilocybe cf. subviscida</name>
    <dbReference type="NCBI Taxonomy" id="2480587"/>
    <lineage>
        <taxon>Eukaryota</taxon>
        <taxon>Fungi</taxon>
        <taxon>Dikarya</taxon>
        <taxon>Basidiomycota</taxon>
        <taxon>Agaricomycotina</taxon>
        <taxon>Agaricomycetes</taxon>
        <taxon>Agaricomycetidae</taxon>
        <taxon>Agaricales</taxon>
        <taxon>Agaricineae</taxon>
        <taxon>Strophariaceae</taxon>
        <taxon>Psilocybe</taxon>
    </lineage>
</organism>
<dbReference type="Gene3D" id="3.60.10.10">
    <property type="entry name" value="Endonuclease/exonuclease/phosphatase"/>
    <property type="match status" value="1"/>
</dbReference>
<sequence length="2215" mass="249708">MSPQYNPPSPVKLPAFRPPSVKQQRPPSPTAVSSGSSTLKLPMGCELVVHNIEPTPTQNTREVIENALIHLAESNPLLKDIPVHFHFHIRDVVSACTIKLRDDVARMDSVPRPDLLDLWKDALQQYKPDWDIHWAASSKDRKLWINVKGTYDADSPKVMNTLKTELGKMNYLISSSFVLKGTKTICLIMSTSRMAERLANRNNILIPSVSPQPLQFSSFKTVIPSYPFELAITGVEGYEATAALELDGHFSRTYCDNQGNTLWVASRFENGAYLFLMRDWEATARVLNDKESFDNFSKDARGVEFPRQVYNVNSGNGWYTSPMRVIKNAAEDIVGNIKGGSRELENLRNEFRNFQRTQDERFAQLSHEVQGISNNQLIIGNQLQNFGVAMMSMRRENLLLERRMALENQAMRLKRQITLCDGQEEAESCKEHLREVMEQLDCLDGERVAASLSFDNLIHPAIESPRNATSTPIRVRAPSTPPSGAVASPVTPSPTKRQATEVPAPSTAPKRTRATAGQKPESYRIIQGPSTRTSCDDEEMDEDAVSKTLSVNNLNTDVSLRHEVTTVTTSSRPVPSVKYTDDLEGKAGQCLIRLTDCRREYVEDACNQVRSMQYNKRPNKMALISFVILLTMSFLCGCHAIITQSGALSIFALNANGMVHAGKLSYINSAIKARRPHIVVLTESKTYDKVGKNLPYDDYNFFEETGVKMDNHHLYKWGVVVGIRRDIQVAQRLVIPSTLKGRAVGVDIVVTTEQGKGFLHRFIGAYAPWNPGTPGNENTFWKEIAIICNSSPFSWSLAGDLNATVSNTERASGGADARSQFLRFLEITEGRDLWSDRPERNRARDWTCRAHNAQGDTGNIIDRVVVSKIGIKDSEIAVADKSFDFVPMTDHRAVIATLILQPPESIMGDTNLRSDIPYACTNENTARVLYPSKRNKAKFEEYRTKVDAKVKSEGIAKRQVTGEESFLEQYNALTRIIVGTAKEVFGMSRRGAWGEEKITSKAIRQLERDIVHLGGALNYEARKNAARVSEESLQIYHLSKLEFEENEKNQDPAALTTLRTFLLSKRRVKYKELYHARMAEIVSRRQTRDRRIIGMALRGGSTKRLVNSGKYIGLPTAVTSSSEPGKIVTDPDNVKKETLEYLKDLYKRAPPPDMEKPWMTTPSVQECKTTVRCYVEGTSDQRQDQINGKNDLHNYILRTASFPGNIKDMTCTMFHKRNMRTDLSNWRGIMLSNFIANSPMTWLTHKLTEYTSRMNIIPETQVATQQGVQTRDVISYLSQIKCYAERNKQTVIALQRDQKKGFDYLAPQGLYDAVIAYGLPSTIIDLDKAAQSNTQVYVRTAYGIAGPITVDAVTKQGGPMSPLKSTLTTSLGHRYLDDVASKDDGTLVIETMSARAGKGHHTKEHELKIQVTMVEATDDSIIFATKVETLQRFTLLMERFQYAYGWLTSWPKTTAYGLFLKSEDAKKTRIKMPSIGMDSHGQYNANDTLWHEVPIHHGELQFLRAKVDDPTHRFEELRDFVTNFNFPKFAIRLPITLARKIVMQNIAAKCRALLSIQPIKTTDAATLDRLVSKKVHELMGFPYNPNPAILSLPLDEHGLDFPSIERINAGIAVEGLIRDLNHHIAPYLILARITFADWMCEFNNCMQPTDGDGLARNFGYYYAKIPATWLIAHRVMSGMSPRMALRRTDETDISNGEVSILHVLNRAQKRLGKLTLGTAVASLRKRGINYLKEVGSWEATKDGAIIFTPRDLDTSGWSDAAKKNWKKIRGQLKRMDVRWLFEGSIDLLKDRVRRQLDAENLIQHYSKLLNLEPSPTTTDSESGSNFLWASDGSMLPATSGILERKTVTAALTGPVTLVVKIQGRNSSVLHGELMGLIMGHIIARGTNQAEGTLYSDHLNSVRFIQDLKSAFNVLSSLRYRNGRSYMRWLADLVNRTSLQTTYTKGHANSNAIDAKLNNEADHYASQAQKHSNSIPLAPIPTFFMNDFTPHRVTDGWIESNIREIVEKIMVKQTKERLAIGHQNRLATDFYHHANPPAYSYHRATSAYTATLQLYARSGQLPTAATMLARGDRGTNGLCRLGCEKLEDETHIFSECPHFETWREEAGKELSKAIETRCKAQDISRDKYTDILEKAKFFYRRDDETWPLGNSTYYLGYVPKIKQVAPNLHVDSKLLTTKRLIYGIYSDWHNIGTRLAARIFGELQRKAASHWDERRR</sequence>
<gene>
    <name evidence="2" type="ORF">D9619_003843</name>
</gene>
<reference evidence="2 3" key="1">
    <citation type="journal article" date="2020" name="ISME J.">
        <title>Uncovering the hidden diversity of litter-decomposition mechanisms in mushroom-forming fungi.</title>
        <authorList>
            <person name="Floudas D."/>
            <person name="Bentzer J."/>
            <person name="Ahren D."/>
            <person name="Johansson T."/>
            <person name="Persson P."/>
            <person name="Tunlid A."/>
        </authorList>
    </citation>
    <scope>NUCLEOTIDE SEQUENCE [LARGE SCALE GENOMIC DNA]</scope>
    <source>
        <strain evidence="2 3">CBS 101986</strain>
    </source>
</reference>
<dbReference type="InterPro" id="IPR036691">
    <property type="entry name" value="Endo/exonu/phosph_ase_sf"/>
</dbReference>
<feature type="region of interest" description="Disordered" evidence="1">
    <location>
        <begin position="1"/>
        <end position="38"/>
    </location>
</feature>
<feature type="compositionally biased region" description="Pro residues" evidence="1">
    <location>
        <begin position="1"/>
        <end position="11"/>
    </location>
</feature>
<evidence type="ECO:0008006" key="4">
    <source>
        <dbReference type="Google" id="ProtNLM"/>
    </source>
</evidence>
<name>A0A8H5EU30_9AGAR</name>
<evidence type="ECO:0000313" key="3">
    <source>
        <dbReference type="Proteomes" id="UP000567179"/>
    </source>
</evidence>
<accession>A0A8H5EU30</accession>
<dbReference type="SUPFAM" id="SSF56219">
    <property type="entry name" value="DNase I-like"/>
    <property type="match status" value="1"/>
</dbReference>
<dbReference type="OrthoDB" id="3251015at2759"/>
<dbReference type="GO" id="GO:0003824">
    <property type="term" value="F:catalytic activity"/>
    <property type="evidence" value="ECO:0007669"/>
    <property type="project" value="InterPro"/>
</dbReference>
<evidence type="ECO:0000313" key="2">
    <source>
        <dbReference type="EMBL" id="KAF5312013.1"/>
    </source>
</evidence>
<feature type="region of interest" description="Disordered" evidence="1">
    <location>
        <begin position="463"/>
        <end position="538"/>
    </location>
</feature>
<evidence type="ECO:0000256" key="1">
    <source>
        <dbReference type="SAM" id="MobiDB-lite"/>
    </source>
</evidence>
<feature type="compositionally biased region" description="Polar residues" evidence="1">
    <location>
        <begin position="21"/>
        <end position="38"/>
    </location>
</feature>
<protein>
    <recommendedName>
        <fullName evidence="4">Reverse transcriptase domain-containing protein</fullName>
    </recommendedName>
</protein>
<proteinExistence type="predicted"/>
<dbReference type="Proteomes" id="UP000567179">
    <property type="component" value="Unassembled WGS sequence"/>
</dbReference>
<keyword evidence="3" id="KW-1185">Reference proteome</keyword>
<dbReference type="EMBL" id="JAACJJ010000056">
    <property type="protein sequence ID" value="KAF5312013.1"/>
    <property type="molecule type" value="Genomic_DNA"/>
</dbReference>
<comment type="caution">
    <text evidence="2">The sequence shown here is derived from an EMBL/GenBank/DDBJ whole genome shotgun (WGS) entry which is preliminary data.</text>
</comment>